<evidence type="ECO:0000256" key="2">
    <source>
        <dbReference type="SAM" id="MobiDB-lite"/>
    </source>
</evidence>
<feature type="coiled-coil region" evidence="1">
    <location>
        <begin position="198"/>
        <end position="267"/>
    </location>
</feature>
<protein>
    <submittedName>
        <fullName evidence="3">Uncharacterized protein</fullName>
    </submittedName>
</protein>
<sequence length="341" mass="37224">MKFSKVIKNVSKTITKPLKKVLPTKKPKTVFVAPAHPPSISSETIVLPSIPSFDLEINVEDILLSVSEPTLASSVTLQSTADIDVDLLEFSSLKDTVTYLSAAFPSSTLEPAAASVNSTPSFLPPATEVHSSQSISSSVSSVSRSLCSMHTSPAPSIDLDALEKRLKDVRSPHVTPITFSESLSLPSPLPCTTNIIPFHQVSNLARLYDEKIEDLEEQIDEDQEKVKELEVEVEELQHTISAQSQHIQHLEQALTSATGLIRTYEAELSFHKDLGLDPVPQGGDIIRRRARNFFLRFQPSPPISPASSFSSLLSPFESSRGTPPRCNTTKTSSSHLELDSD</sequence>
<name>A0A6A4ILI1_9AGAR</name>
<organism evidence="3 4">
    <name type="scientific">Gymnopus androsaceus JB14</name>
    <dbReference type="NCBI Taxonomy" id="1447944"/>
    <lineage>
        <taxon>Eukaryota</taxon>
        <taxon>Fungi</taxon>
        <taxon>Dikarya</taxon>
        <taxon>Basidiomycota</taxon>
        <taxon>Agaricomycotina</taxon>
        <taxon>Agaricomycetes</taxon>
        <taxon>Agaricomycetidae</taxon>
        <taxon>Agaricales</taxon>
        <taxon>Marasmiineae</taxon>
        <taxon>Omphalotaceae</taxon>
        <taxon>Gymnopus</taxon>
    </lineage>
</organism>
<keyword evidence="4" id="KW-1185">Reference proteome</keyword>
<dbReference type="Proteomes" id="UP000799118">
    <property type="component" value="Unassembled WGS sequence"/>
</dbReference>
<gene>
    <name evidence="3" type="ORF">BT96DRAFT_1090787</name>
</gene>
<feature type="compositionally biased region" description="Polar residues" evidence="2">
    <location>
        <begin position="325"/>
        <end position="335"/>
    </location>
</feature>
<proteinExistence type="predicted"/>
<feature type="compositionally biased region" description="Low complexity" evidence="2">
    <location>
        <begin position="305"/>
        <end position="319"/>
    </location>
</feature>
<feature type="region of interest" description="Disordered" evidence="2">
    <location>
        <begin position="303"/>
        <end position="341"/>
    </location>
</feature>
<dbReference type="EMBL" id="ML769388">
    <property type="protein sequence ID" value="KAE9409354.1"/>
    <property type="molecule type" value="Genomic_DNA"/>
</dbReference>
<keyword evidence="1" id="KW-0175">Coiled coil</keyword>
<dbReference type="Gene3D" id="1.20.5.340">
    <property type="match status" value="1"/>
</dbReference>
<evidence type="ECO:0000313" key="4">
    <source>
        <dbReference type="Proteomes" id="UP000799118"/>
    </source>
</evidence>
<dbReference type="AlphaFoldDB" id="A0A6A4ILI1"/>
<evidence type="ECO:0000256" key="1">
    <source>
        <dbReference type="SAM" id="Coils"/>
    </source>
</evidence>
<accession>A0A6A4ILI1</accession>
<reference evidence="3" key="1">
    <citation type="journal article" date="2019" name="Environ. Microbiol.">
        <title>Fungal ecological strategies reflected in gene transcription - a case study of two litter decomposers.</title>
        <authorList>
            <person name="Barbi F."/>
            <person name="Kohler A."/>
            <person name="Barry K."/>
            <person name="Baskaran P."/>
            <person name="Daum C."/>
            <person name="Fauchery L."/>
            <person name="Ihrmark K."/>
            <person name="Kuo A."/>
            <person name="LaButti K."/>
            <person name="Lipzen A."/>
            <person name="Morin E."/>
            <person name="Grigoriev I.V."/>
            <person name="Henrissat B."/>
            <person name="Lindahl B."/>
            <person name="Martin F."/>
        </authorList>
    </citation>
    <scope>NUCLEOTIDE SEQUENCE</scope>
    <source>
        <strain evidence="3">JB14</strain>
    </source>
</reference>
<evidence type="ECO:0000313" key="3">
    <source>
        <dbReference type="EMBL" id="KAE9409354.1"/>
    </source>
</evidence>